<dbReference type="InterPro" id="IPR011990">
    <property type="entry name" value="TPR-like_helical_dom_sf"/>
</dbReference>
<dbReference type="RefSeq" id="WP_175347996.1">
    <property type="nucleotide sequence ID" value="NZ_JABMCI010000066.1"/>
</dbReference>
<reference evidence="3 4" key="1">
    <citation type="submission" date="2020-05" db="EMBL/GenBank/DDBJ databases">
        <title>Genome Sequencing of Type Strains.</title>
        <authorList>
            <person name="Lemaire J.F."/>
            <person name="Inderbitzin P."/>
            <person name="Gregorio O.A."/>
            <person name="Collins S.B."/>
            <person name="Wespe N."/>
            <person name="Knight-Connoni V."/>
        </authorList>
    </citation>
    <scope>NUCLEOTIDE SEQUENCE [LARGE SCALE GENOMIC DNA]</scope>
    <source>
        <strain evidence="3 4">ATCC 25174</strain>
    </source>
</reference>
<protein>
    <submittedName>
        <fullName evidence="3">CHAT domain-containing protein</fullName>
    </submittedName>
</protein>
<dbReference type="Proteomes" id="UP000565724">
    <property type="component" value="Unassembled WGS sequence"/>
</dbReference>
<comment type="caution">
    <text evidence="3">The sequence shown here is derived from an EMBL/GenBank/DDBJ whole genome shotgun (WGS) entry which is preliminary data.</text>
</comment>
<keyword evidence="4" id="KW-1185">Reference proteome</keyword>
<gene>
    <name evidence="3" type="ORF">HP550_12395</name>
</gene>
<evidence type="ECO:0000313" key="3">
    <source>
        <dbReference type="EMBL" id="NUU18047.1"/>
    </source>
</evidence>
<feature type="region of interest" description="Disordered" evidence="1">
    <location>
        <begin position="1"/>
        <end position="39"/>
    </location>
</feature>
<evidence type="ECO:0000259" key="2">
    <source>
        <dbReference type="Pfam" id="PF12770"/>
    </source>
</evidence>
<accession>A0A7Y6A3L1</accession>
<dbReference type="Gene3D" id="1.25.40.10">
    <property type="entry name" value="Tetratricopeptide repeat domain"/>
    <property type="match status" value="1"/>
</dbReference>
<feature type="domain" description="CHAT" evidence="2">
    <location>
        <begin position="638"/>
        <end position="848"/>
    </location>
</feature>
<dbReference type="InterPro" id="IPR024983">
    <property type="entry name" value="CHAT_dom"/>
</dbReference>
<dbReference type="Pfam" id="PF12770">
    <property type="entry name" value="CHAT"/>
    <property type="match status" value="1"/>
</dbReference>
<dbReference type="SUPFAM" id="SSF48452">
    <property type="entry name" value="TPR-like"/>
    <property type="match status" value="1"/>
</dbReference>
<sequence>MSEPGGPAATGPPSLGALAEQVQRADDDNAEGRPTRARRRLRPALRALDAMPSTPEVAHWRGRALIELAKCDFETRGGPRPVLDRLDAMLAAQEASGEGWRGLPAAVAGLRGLLALRAGRQDDALRELDVAIAASDEADPIDACRSLLNRGVLHIERREVAAARADFAECARRAREAGFVRLVFKAEHNLGYLSFVAGRMPEALAVMEAAAAILPGPPRPTALQDRARVLLEAGLVGVADSTLAEAAARFAEQHLPRDVAECELGRAECAMLRGDLAAARDFALSAERRFRRRGDDAWVVRSSLLALQADAEAYAAAPGDVHSRARWAALARSAGRLEQMCVSTGRTIWATAAAYVRIEADLARGVLTDPAGTLEALGAVRNSDPIAVRLHGRRIRAMLALEAGDRERAGRYVRAGQRDLGLHRSRFGSLDLRTAGAVHGTGLAALDVSLALATGRASAVLDAAERVRSVIGGTPRVNPPSDPVSAALLEELRELIDKNRGVRLRVGGDPRLVRVEREAQRLKHEILARSWHESGRAGGDRAGRTVEVRRLLRDRPGGVVLDVLEHRGELLAVEVGDDRTVLHHLGETASIAELVRRVHADLEVTANPLVPADLRGVALSSLHNGMTGLERRLRPALGAPGELVVVATGWLGVLPWSMLPSRVGLPTVVAPSVHHWMTYAGTASTVPTRVSAAAGPGLRHAETEAEEIGRLWPGGEVVVGEEATVSRMIALLGSPGIVHLAAHGRHEPDNPLFSSVRMADGPLFAHELDSGGGSPDLVLLSSCEVGRASIRAGGEALGLASVLLRTGVGCVVAALAPLPDATALKVMTRTHALLATGVPVAQAVATATAEDAAETGVVAPLVCLGAPL</sequence>
<evidence type="ECO:0000256" key="1">
    <source>
        <dbReference type="SAM" id="MobiDB-lite"/>
    </source>
</evidence>
<dbReference type="AlphaFoldDB" id="A0A7Y6A3L1"/>
<proteinExistence type="predicted"/>
<name>A0A7Y6A3L1_9CELL</name>
<evidence type="ECO:0000313" key="4">
    <source>
        <dbReference type="Proteomes" id="UP000565724"/>
    </source>
</evidence>
<feature type="compositionally biased region" description="Basic and acidic residues" evidence="1">
    <location>
        <begin position="23"/>
        <end position="34"/>
    </location>
</feature>
<dbReference type="EMBL" id="JABMCI010000066">
    <property type="protein sequence ID" value="NUU18047.1"/>
    <property type="molecule type" value="Genomic_DNA"/>
</dbReference>
<organism evidence="3 4">
    <name type="scientific">Cellulomonas humilata</name>
    <dbReference type="NCBI Taxonomy" id="144055"/>
    <lineage>
        <taxon>Bacteria</taxon>
        <taxon>Bacillati</taxon>
        <taxon>Actinomycetota</taxon>
        <taxon>Actinomycetes</taxon>
        <taxon>Micrococcales</taxon>
        <taxon>Cellulomonadaceae</taxon>
        <taxon>Cellulomonas</taxon>
    </lineage>
</organism>